<dbReference type="InterPro" id="IPR025659">
    <property type="entry name" value="Tubby-like_C"/>
</dbReference>
<name>A0A4D6NHH7_VIGUN</name>
<reference evidence="2 3" key="1">
    <citation type="submission" date="2019-04" db="EMBL/GenBank/DDBJ databases">
        <title>An improved genome assembly and genetic linkage map for asparagus bean, Vigna unguiculata ssp. sesquipedialis.</title>
        <authorList>
            <person name="Xia Q."/>
            <person name="Zhang R."/>
            <person name="Dong Y."/>
        </authorList>
    </citation>
    <scope>NUCLEOTIDE SEQUENCE [LARGE SCALE GENOMIC DNA]</scope>
    <source>
        <tissue evidence="2">Leaf</tissue>
    </source>
</reference>
<evidence type="ECO:0008006" key="4">
    <source>
        <dbReference type="Google" id="ProtNLM"/>
    </source>
</evidence>
<dbReference type="AlphaFoldDB" id="A0A4D6NHH7"/>
<dbReference type="Gene3D" id="2.40.160.200">
    <property type="entry name" value="LURP1-related"/>
    <property type="match status" value="1"/>
</dbReference>
<protein>
    <recommendedName>
        <fullName evidence="4">Protein LURP-one-related 15</fullName>
    </recommendedName>
</protein>
<dbReference type="EMBL" id="CP039354">
    <property type="protein sequence ID" value="QCE12029.1"/>
    <property type="molecule type" value="Genomic_DNA"/>
</dbReference>
<gene>
    <name evidence="2" type="ORF">DEO72_LG10g3268</name>
</gene>
<dbReference type="InterPro" id="IPR007612">
    <property type="entry name" value="LOR"/>
</dbReference>
<evidence type="ECO:0000313" key="3">
    <source>
        <dbReference type="Proteomes" id="UP000501690"/>
    </source>
</evidence>
<sequence length="210" mass="23578">MTINKEKETSVHVGPVVKVINLYYCAPHTINLQINTDKGATYDGNGRRRFYIKSPPLTLHDRCLLCDDAGNPVVTLYWKIMTIHRRCQVFSGESNDSSELLFSVKKSKLLQSGVMRLDVFLANNKKESECDFRVNVVSGKRSCHVYAGESPTVVASMENNGGFNVFVYRNVDYAFIVALLMIVKDITFSYDEALKFAKGMTPVALGNMMN</sequence>
<dbReference type="Proteomes" id="UP000501690">
    <property type="component" value="Linkage Group LG10"/>
</dbReference>
<dbReference type="PANTHER" id="PTHR31087:SF58">
    <property type="entry name" value="OS07G0230700 PROTEIN"/>
    <property type="match status" value="1"/>
</dbReference>
<evidence type="ECO:0000313" key="2">
    <source>
        <dbReference type="EMBL" id="QCE12029.1"/>
    </source>
</evidence>
<accession>A0A4D6NHH7</accession>
<dbReference type="PANTHER" id="PTHR31087">
    <property type="match status" value="1"/>
</dbReference>
<keyword evidence="3" id="KW-1185">Reference proteome</keyword>
<proteinExistence type="inferred from homology"/>
<dbReference type="InterPro" id="IPR038595">
    <property type="entry name" value="LOR_sf"/>
</dbReference>
<organism evidence="2 3">
    <name type="scientific">Vigna unguiculata</name>
    <name type="common">Cowpea</name>
    <dbReference type="NCBI Taxonomy" id="3917"/>
    <lineage>
        <taxon>Eukaryota</taxon>
        <taxon>Viridiplantae</taxon>
        <taxon>Streptophyta</taxon>
        <taxon>Embryophyta</taxon>
        <taxon>Tracheophyta</taxon>
        <taxon>Spermatophyta</taxon>
        <taxon>Magnoliopsida</taxon>
        <taxon>eudicotyledons</taxon>
        <taxon>Gunneridae</taxon>
        <taxon>Pentapetalae</taxon>
        <taxon>rosids</taxon>
        <taxon>fabids</taxon>
        <taxon>Fabales</taxon>
        <taxon>Fabaceae</taxon>
        <taxon>Papilionoideae</taxon>
        <taxon>50 kb inversion clade</taxon>
        <taxon>NPAAA clade</taxon>
        <taxon>indigoferoid/millettioid clade</taxon>
        <taxon>Phaseoleae</taxon>
        <taxon>Vigna</taxon>
    </lineage>
</organism>
<dbReference type="SUPFAM" id="SSF54518">
    <property type="entry name" value="Tubby C-terminal domain-like"/>
    <property type="match status" value="1"/>
</dbReference>
<comment type="similarity">
    <text evidence="1">Belongs to the LOR family.</text>
</comment>
<evidence type="ECO:0000256" key="1">
    <source>
        <dbReference type="ARBA" id="ARBA00005437"/>
    </source>
</evidence>
<dbReference type="Pfam" id="PF04525">
    <property type="entry name" value="LOR"/>
    <property type="match status" value="1"/>
</dbReference>